<proteinExistence type="predicted"/>
<sequence length="48" mass="5323">MLSSHARIVALTVFVSLVIGPLAAFSAPIEPTETGFYRPLRTDYVKTW</sequence>
<organism evidence="1">
    <name type="scientific">marine sediment metagenome</name>
    <dbReference type="NCBI Taxonomy" id="412755"/>
    <lineage>
        <taxon>unclassified sequences</taxon>
        <taxon>metagenomes</taxon>
        <taxon>ecological metagenomes</taxon>
    </lineage>
</organism>
<accession>A0A0F8YPA0</accession>
<evidence type="ECO:0000313" key="1">
    <source>
        <dbReference type="EMBL" id="KKK75565.1"/>
    </source>
</evidence>
<protein>
    <submittedName>
        <fullName evidence="1">Uncharacterized protein</fullName>
    </submittedName>
</protein>
<feature type="non-terminal residue" evidence="1">
    <location>
        <position position="48"/>
    </location>
</feature>
<dbReference type="AlphaFoldDB" id="A0A0F8YPA0"/>
<name>A0A0F8YPA0_9ZZZZ</name>
<comment type="caution">
    <text evidence="1">The sequence shown here is derived from an EMBL/GenBank/DDBJ whole genome shotgun (WGS) entry which is preliminary data.</text>
</comment>
<dbReference type="EMBL" id="LAZR01055808">
    <property type="protein sequence ID" value="KKK75565.1"/>
    <property type="molecule type" value="Genomic_DNA"/>
</dbReference>
<gene>
    <name evidence="1" type="ORF">LCGC14_2872430</name>
</gene>
<reference evidence="1" key="1">
    <citation type="journal article" date="2015" name="Nature">
        <title>Complex archaea that bridge the gap between prokaryotes and eukaryotes.</title>
        <authorList>
            <person name="Spang A."/>
            <person name="Saw J.H."/>
            <person name="Jorgensen S.L."/>
            <person name="Zaremba-Niedzwiedzka K."/>
            <person name="Martijn J."/>
            <person name="Lind A.E."/>
            <person name="van Eijk R."/>
            <person name="Schleper C."/>
            <person name="Guy L."/>
            <person name="Ettema T.J."/>
        </authorList>
    </citation>
    <scope>NUCLEOTIDE SEQUENCE</scope>
</reference>